<evidence type="ECO:0000256" key="1">
    <source>
        <dbReference type="SAM" id="Phobius"/>
    </source>
</evidence>
<organism evidence="2 3">
    <name type="scientific">Cellulophaga baltica</name>
    <dbReference type="NCBI Taxonomy" id="76594"/>
    <lineage>
        <taxon>Bacteria</taxon>
        <taxon>Pseudomonadati</taxon>
        <taxon>Bacteroidota</taxon>
        <taxon>Flavobacteriia</taxon>
        <taxon>Flavobacteriales</taxon>
        <taxon>Flavobacteriaceae</taxon>
        <taxon>Cellulophaga</taxon>
    </lineage>
</organism>
<dbReference type="EMBL" id="FNBD01000007">
    <property type="protein sequence ID" value="SDF08224.1"/>
    <property type="molecule type" value="Genomic_DNA"/>
</dbReference>
<evidence type="ECO:0000313" key="3">
    <source>
        <dbReference type="Proteomes" id="UP000182114"/>
    </source>
</evidence>
<proteinExistence type="predicted"/>
<sequence>MYYNVTDYYDPVGAKQIPSKCPGCGTSNCLELLFYQKRIETSFSKKVTTKVSGVLFCDNTQSEIAPVLWNDEIEQYYVLEKSKLNLQPKKLSFNKWFYCLIILPLILIATTIGYNIYEEESYIDETKAIEQVHVGEKVMVLYTTTDSNNVTDNGTTWFLVKKIEADSIWVQRHEVFDTEGDVHFDLAASKFTRETLKASLTQFKTRGLFGHDYPSQKFSGYITTLQK</sequence>
<dbReference type="Proteomes" id="UP000182114">
    <property type="component" value="Unassembled WGS sequence"/>
</dbReference>
<feature type="transmembrane region" description="Helical" evidence="1">
    <location>
        <begin position="96"/>
        <end position="117"/>
    </location>
</feature>
<reference evidence="3" key="1">
    <citation type="submission" date="2016-10" db="EMBL/GenBank/DDBJ databases">
        <authorList>
            <person name="Varghese N."/>
            <person name="Submissions S."/>
        </authorList>
    </citation>
    <scope>NUCLEOTIDE SEQUENCE [LARGE SCALE GENOMIC DNA]</scope>
    <source>
        <strain evidence="3">DSM 24729</strain>
    </source>
</reference>
<protein>
    <submittedName>
        <fullName evidence="2">Uncharacterized protein</fullName>
    </submittedName>
</protein>
<dbReference type="eggNOG" id="ENOG5030W5P">
    <property type="taxonomic scope" value="Bacteria"/>
</dbReference>
<name>A0A1G7I6Y7_9FLAO</name>
<keyword evidence="1" id="KW-0812">Transmembrane</keyword>
<gene>
    <name evidence="2" type="ORF">SAMN04487992_10772</name>
</gene>
<evidence type="ECO:0000313" key="2">
    <source>
        <dbReference type="EMBL" id="SDF08224.1"/>
    </source>
</evidence>
<accession>A0A1G7I6Y7</accession>
<dbReference type="RefSeq" id="WP_074538622.1">
    <property type="nucleotide sequence ID" value="NZ_FNBD01000007.1"/>
</dbReference>
<keyword evidence="3" id="KW-1185">Reference proteome</keyword>
<keyword evidence="1" id="KW-1133">Transmembrane helix</keyword>
<keyword evidence="1" id="KW-0472">Membrane</keyword>
<dbReference type="AlphaFoldDB" id="A0A1G7I6Y7"/>